<feature type="non-terminal residue" evidence="1">
    <location>
        <position position="173"/>
    </location>
</feature>
<evidence type="ECO:0000313" key="2">
    <source>
        <dbReference type="Proteomes" id="UP000789759"/>
    </source>
</evidence>
<keyword evidence="2" id="KW-1185">Reference proteome</keyword>
<name>A0A9N9KJF3_9GLOM</name>
<sequence>EKLERQVNLWQLLISRRNCDEYTQFMYRDASYLSSLNSEGTYIYIALMVAYPLRVLDLRVHQGKPNVSQIRLQNNRGFLTSFKRYNVKMWLKVVKRGYVEMKLDDVSKKIVASTVQDVYSGNIIPDHMLTTKYNNNPFFRDALRQIIKKKLVNKGTFEQIFDNRVNKAMELLK</sequence>
<protein>
    <submittedName>
        <fullName evidence="1">19593_t:CDS:1</fullName>
    </submittedName>
</protein>
<evidence type="ECO:0000313" key="1">
    <source>
        <dbReference type="EMBL" id="CAG8836941.1"/>
    </source>
</evidence>
<dbReference type="EMBL" id="CAJVQA010079975">
    <property type="protein sequence ID" value="CAG8836941.1"/>
    <property type="molecule type" value="Genomic_DNA"/>
</dbReference>
<comment type="caution">
    <text evidence="1">The sequence shown here is derived from an EMBL/GenBank/DDBJ whole genome shotgun (WGS) entry which is preliminary data.</text>
</comment>
<reference evidence="1" key="1">
    <citation type="submission" date="2021-06" db="EMBL/GenBank/DDBJ databases">
        <authorList>
            <person name="Kallberg Y."/>
            <person name="Tangrot J."/>
            <person name="Rosling A."/>
        </authorList>
    </citation>
    <scope>NUCLEOTIDE SEQUENCE</scope>
    <source>
        <strain evidence="1">FL966</strain>
    </source>
</reference>
<feature type="non-terminal residue" evidence="1">
    <location>
        <position position="1"/>
    </location>
</feature>
<proteinExistence type="predicted"/>
<gene>
    <name evidence="1" type="ORF">CPELLU_LOCUS21474</name>
</gene>
<accession>A0A9N9KJF3</accession>
<organism evidence="1 2">
    <name type="scientific">Cetraspora pellucida</name>
    <dbReference type="NCBI Taxonomy" id="1433469"/>
    <lineage>
        <taxon>Eukaryota</taxon>
        <taxon>Fungi</taxon>
        <taxon>Fungi incertae sedis</taxon>
        <taxon>Mucoromycota</taxon>
        <taxon>Glomeromycotina</taxon>
        <taxon>Glomeromycetes</taxon>
        <taxon>Diversisporales</taxon>
        <taxon>Gigasporaceae</taxon>
        <taxon>Cetraspora</taxon>
    </lineage>
</organism>
<dbReference type="Proteomes" id="UP000789759">
    <property type="component" value="Unassembled WGS sequence"/>
</dbReference>
<dbReference type="AlphaFoldDB" id="A0A9N9KJF3"/>